<dbReference type="RefSeq" id="WP_233719618.1">
    <property type="nucleotide sequence ID" value="NZ_JAJUWU010000009.1"/>
</dbReference>
<protein>
    <submittedName>
        <fullName evidence="1">Uncharacterized protein</fullName>
    </submittedName>
</protein>
<evidence type="ECO:0000313" key="2">
    <source>
        <dbReference type="Proteomes" id="UP001139035"/>
    </source>
</evidence>
<reference evidence="1" key="1">
    <citation type="submission" date="2022-01" db="EMBL/GenBank/DDBJ databases">
        <title>Jiella avicenniae sp. nov., a novel endophytic bacterium isolated from bark of Avicennia marina.</title>
        <authorList>
            <person name="Tuo L."/>
        </authorList>
    </citation>
    <scope>NUCLEOTIDE SEQUENCE</scope>
    <source>
        <strain evidence="1">CBK1P-4</strain>
    </source>
</reference>
<organism evidence="1 2">
    <name type="scientific">Jiella avicenniae</name>
    <dbReference type="NCBI Taxonomy" id="2907202"/>
    <lineage>
        <taxon>Bacteria</taxon>
        <taxon>Pseudomonadati</taxon>
        <taxon>Pseudomonadota</taxon>
        <taxon>Alphaproteobacteria</taxon>
        <taxon>Hyphomicrobiales</taxon>
        <taxon>Aurantimonadaceae</taxon>
        <taxon>Jiella</taxon>
    </lineage>
</organism>
<keyword evidence="2" id="KW-1185">Reference proteome</keyword>
<name>A0A9X1P167_9HYPH</name>
<gene>
    <name evidence="1" type="ORF">LZD57_10710</name>
</gene>
<sequence length="127" mass="13903">MSAPSRDLPPARLDDAACCVCARSAIGFGYAPRDSHGRVGSPIIWVCDDPDCLDIAKDSYEMKQGEFDRVEAMAVIDGLECGRRQAMEIGTSDLAEMTDDQRLDFARAIVAGYRSALKVKIRDEAPF</sequence>
<proteinExistence type="predicted"/>
<dbReference type="EMBL" id="JAJUWU010000009">
    <property type="protein sequence ID" value="MCE7028460.1"/>
    <property type="molecule type" value="Genomic_DNA"/>
</dbReference>
<comment type="caution">
    <text evidence="1">The sequence shown here is derived from an EMBL/GenBank/DDBJ whole genome shotgun (WGS) entry which is preliminary data.</text>
</comment>
<evidence type="ECO:0000313" key="1">
    <source>
        <dbReference type="EMBL" id="MCE7028460.1"/>
    </source>
</evidence>
<dbReference type="Proteomes" id="UP001139035">
    <property type="component" value="Unassembled WGS sequence"/>
</dbReference>
<accession>A0A9X1P167</accession>
<dbReference type="AlphaFoldDB" id="A0A9X1P167"/>